<sequence>MVQPPCKKCKKAGLECFEQRPLRWAEGATYRGKTRTSSAKKDVPSSAAGANPRTTRTGGQTLSKSRNLSLIAGADLKDALEAFNVSIPSSLDDPSIIGLERSSRYYLYYYSKCVCKLFIMYDSNRNPLRNLIPAALAHPVLLMSILALSARHKANAARPFYQSESARPSGLGSQDDSYNALYFKCNAIQRLARALGAARPYHKDIIAASAFLLIFLDLLESGSDKWNFHLEGIKSLIAQIPSPQAPRTIASHDLGTTIQGLRDFILRQIYLIDTFGATFTRPRLLSCSTLPSQSVTPLEMSVDRAFLGCPDQILGALRVFSTSRDIFMRSDRSDTVDLYPCMQEVRMMLDSTQSFDCHTWASSLLQPHSSAESLGMLEKVAQSYKLGALIYGKRVFDALTGDTSPHHDLACDLIRVIDALRSSDSLFKCILWPLFVAGLESQQEAHRHFVATCLEKFWFETKCLNAVNAGMILRRFWKRDDSGNISSTQWIFNIGQVEGDWLLI</sequence>
<comment type="subcellular location">
    <subcellularLocation>
        <location evidence="1">Nucleus</location>
    </subcellularLocation>
</comment>
<feature type="compositionally biased region" description="Polar residues" evidence="3">
    <location>
        <begin position="52"/>
        <end position="62"/>
    </location>
</feature>
<reference evidence="4" key="1">
    <citation type="submission" date="2021-08" db="EMBL/GenBank/DDBJ databases">
        <title>Global Aspergillus fumigatus from environmental and clinical sources.</title>
        <authorList>
            <person name="Barber A."/>
            <person name="Sae-Ong T."/>
        </authorList>
    </citation>
    <scope>NUCLEOTIDE SEQUENCE</scope>
    <source>
        <strain evidence="4">NRZ-2016-071</strain>
    </source>
</reference>
<evidence type="ECO:0000256" key="1">
    <source>
        <dbReference type="ARBA" id="ARBA00004123"/>
    </source>
</evidence>
<comment type="caution">
    <text evidence="4">The sequence shown here is derived from an EMBL/GenBank/DDBJ whole genome shotgun (WGS) entry which is preliminary data.</text>
</comment>
<dbReference type="GO" id="GO:0045944">
    <property type="term" value="P:positive regulation of transcription by RNA polymerase II"/>
    <property type="evidence" value="ECO:0007669"/>
    <property type="project" value="TreeGrafter"/>
</dbReference>
<dbReference type="PANTHER" id="PTHR37534:SF8">
    <property type="entry name" value="ZN(II)2CYS6 TRANSCRIPTION FACTOR (EUROFUNG)"/>
    <property type="match status" value="1"/>
</dbReference>
<protein>
    <recommendedName>
        <fullName evidence="6">C6 transcription factor (Acr-2)</fullName>
    </recommendedName>
</protein>
<name>A0A9P8NJD9_ASPFM</name>
<organism evidence="4 5">
    <name type="scientific">Aspergillus fumigatus</name>
    <name type="common">Neosartorya fumigata</name>
    <dbReference type="NCBI Taxonomy" id="746128"/>
    <lineage>
        <taxon>Eukaryota</taxon>
        <taxon>Fungi</taxon>
        <taxon>Dikarya</taxon>
        <taxon>Ascomycota</taxon>
        <taxon>Pezizomycotina</taxon>
        <taxon>Eurotiomycetes</taxon>
        <taxon>Eurotiomycetidae</taxon>
        <taxon>Eurotiales</taxon>
        <taxon>Aspergillaceae</taxon>
        <taxon>Aspergillus</taxon>
        <taxon>Aspergillus subgen. Fumigati</taxon>
    </lineage>
</organism>
<dbReference type="GO" id="GO:0003700">
    <property type="term" value="F:DNA-binding transcription factor activity"/>
    <property type="evidence" value="ECO:0007669"/>
    <property type="project" value="TreeGrafter"/>
</dbReference>
<evidence type="ECO:0000313" key="4">
    <source>
        <dbReference type="EMBL" id="KAH1907491.1"/>
    </source>
</evidence>
<evidence type="ECO:0000256" key="2">
    <source>
        <dbReference type="ARBA" id="ARBA00023242"/>
    </source>
</evidence>
<dbReference type="InterPro" id="IPR021858">
    <property type="entry name" value="Fun_TF"/>
</dbReference>
<gene>
    <name evidence="4" type="ORF">KXV57_004231</name>
</gene>
<dbReference type="AlphaFoldDB" id="A0A9P8NJD9"/>
<dbReference type="Proteomes" id="UP000813423">
    <property type="component" value="Unassembled WGS sequence"/>
</dbReference>
<evidence type="ECO:0000313" key="5">
    <source>
        <dbReference type="Proteomes" id="UP000813423"/>
    </source>
</evidence>
<dbReference type="GO" id="GO:0005634">
    <property type="term" value="C:nucleus"/>
    <property type="evidence" value="ECO:0007669"/>
    <property type="project" value="UniProtKB-SubCell"/>
</dbReference>
<accession>A0A9P8NJD9</accession>
<dbReference type="GO" id="GO:0000976">
    <property type="term" value="F:transcription cis-regulatory region binding"/>
    <property type="evidence" value="ECO:0007669"/>
    <property type="project" value="TreeGrafter"/>
</dbReference>
<dbReference type="EMBL" id="JAIBSC010000027">
    <property type="protein sequence ID" value="KAH1907491.1"/>
    <property type="molecule type" value="Genomic_DNA"/>
</dbReference>
<evidence type="ECO:0008006" key="6">
    <source>
        <dbReference type="Google" id="ProtNLM"/>
    </source>
</evidence>
<dbReference type="PANTHER" id="PTHR37534">
    <property type="entry name" value="TRANSCRIPTIONAL ACTIVATOR PROTEIN UGA3"/>
    <property type="match status" value="1"/>
</dbReference>
<dbReference type="Pfam" id="PF11951">
    <property type="entry name" value="Fungal_trans_2"/>
    <property type="match status" value="1"/>
</dbReference>
<keyword evidence="2" id="KW-0539">Nucleus</keyword>
<evidence type="ECO:0000256" key="3">
    <source>
        <dbReference type="SAM" id="MobiDB-lite"/>
    </source>
</evidence>
<proteinExistence type="predicted"/>
<feature type="region of interest" description="Disordered" evidence="3">
    <location>
        <begin position="28"/>
        <end position="62"/>
    </location>
</feature>